<dbReference type="BioCyc" id="SESP1179773:BN6_RS10955-MONOMER"/>
<gene>
    <name evidence="2" type="ordered locus">BN6_22520</name>
</gene>
<dbReference type="PATRIC" id="fig|1179773.3.peg.2245"/>
<dbReference type="STRING" id="1179773.BN6_22520"/>
<sequence length="73" mass="7856">MGEQQGHGISSAVTYVGHLVSEARWHDLGRMIAQGDYWAGKAVRSHLGDHAGLDRGARRIKRHGLTPDGAVPS</sequence>
<dbReference type="Proteomes" id="UP000006281">
    <property type="component" value="Chromosome"/>
</dbReference>
<dbReference type="KEGG" id="sesp:BN6_22520"/>
<keyword evidence="3" id="KW-1185">Reference proteome</keyword>
<proteinExistence type="predicted"/>
<dbReference type="EMBL" id="HE804045">
    <property type="protein sequence ID" value="CCH29573.1"/>
    <property type="molecule type" value="Genomic_DNA"/>
</dbReference>
<name>K0JZ93_SACES</name>
<feature type="region of interest" description="Disordered" evidence="1">
    <location>
        <begin position="50"/>
        <end position="73"/>
    </location>
</feature>
<protein>
    <submittedName>
        <fullName evidence="2">Uncharacterized protein</fullName>
    </submittedName>
</protein>
<dbReference type="HOGENOM" id="CLU_2702598_0_0_11"/>
<evidence type="ECO:0000313" key="2">
    <source>
        <dbReference type="EMBL" id="CCH29573.1"/>
    </source>
</evidence>
<organism evidence="2 3">
    <name type="scientific">Saccharothrix espanaensis (strain ATCC 51144 / DSM 44229 / JCM 9112 / NBRC 15066 / NRRL 15764)</name>
    <dbReference type="NCBI Taxonomy" id="1179773"/>
    <lineage>
        <taxon>Bacteria</taxon>
        <taxon>Bacillati</taxon>
        <taxon>Actinomycetota</taxon>
        <taxon>Actinomycetes</taxon>
        <taxon>Pseudonocardiales</taxon>
        <taxon>Pseudonocardiaceae</taxon>
        <taxon>Saccharothrix</taxon>
    </lineage>
</organism>
<accession>K0JZ93</accession>
<dbReference type="AlphaFoldDB" id="K0JZ93"/>
<evidence type="ECO:0000256" key="1">
    <source>
        <dbReference type="SAM" id="MobiDB-lite"/>
    </source>
</evidence>
<evidence type="ECO:0000313" key="3">
    <source>
        <dbReference type="Proteomes" id="UP000006281"/>
    </source>
</evidence>
<reference evidence="2 3" key="1">
    <citation type="journal article" date="2012" name="BMC Genomics">
        <title>Complete genome sequence of Saccharothrix espanaensis DSM 44229T and comparison to the other completely sequenced Pseudonocardiaceae.</title>
        <authorList>
            <person name="Strobel T."/>
            <person name="Al-Dilaimi A."/>
            <person name="Blom J."/>
            <person name="Gessner A."/>
            <person name="Kalinowski J."/>
            <person name="Luzhetska M."/>
            <person name="Puhler A."/>
            <person name="Szczepanowski R."/>
            <person name="Bechthold A."/>
            <person name="Ruckert C."/>
        </authorList>
    </citation>
    <scope>NUCLEOTIDE SEQUENCE [LARGE SCALE GENOMIC DNA]</scope>
    <source>
        <strain evidence="3">ATCC 51144 / DSM 44229 / JCM 9112 / NBRC 15066 / NRRL 15764</strain>
    </source>
</reference>